<gene>
    <name evidence="15" type="ORF">OGATHE_005903</name>
</gene>
<reference evidence="15" key="2">
    <citation type="submission" date="2021-01" db="EMBL/GenBank/DDBJ databases">
        <authorList>
            <person name="Schikora-Tamarit M.A."/>
        </authorList>
    </citation>
    <scope>NUCLEOTIDE SEQUENCE</scope>
    <source>
        <strain evidence="15">NCAIM Y.01608</strain>
    </source>
</reference>
<dbReference type="CDD" id="cd14752">
    <property type="entry name" value="GH31_N"/>
    <property type="match status" value="1"/>
</dbReference>
<name>A0A1B7SAP7_9ASCO</name>
<dbReference type="Pfam" id="PF17137">
    <property type="entry name" value="DUF5110"/>
    <property type="match status" value="1"/>
</dbReference>
<evidence type="ECO:0000256" key="8">
    <source>
        <dbReference type="ARBA" id="ARBA00023295"/>
    </source>
</evidence>
<proteinExistence type="inferred from homology"/>
<dbReference type="RefSeq" id="XP_018208522.1">
    <property type="nucleotide sequence ID" value="XM_018353148.1"/>
</dbReference>
<dbReference type="Pfam" id="PF01055">
    <property type="entry name" value="Glyco_hydro_31_2nd"/>
    <property type="match status" value="1"/>
</dbReference>
<dbReference type="OrthoDB" id="1334205at2759"/>
<dbReference type="PANTHER" id="PTHR22762">
    <property type="entry name" value="ALPHA-GLUCOSIDASE"/>
    <property type="match status" value="1"/>
</dbReference>
<dbReference type="InterPro" id="IPR017853">
    <property type="entry name" value="GH"/>
</dbReference>
<dbReference type="InterPro" id="IPR025887">
    <property type="entry name" value="Glyco_hydro_31_N_dom"/>
</dbReference>
<dbReference type="GO" id="GO:0106407">
    <property type="term" value="F:Glc2Man9GlcNAc2 oligosaccharide glucosidase activity"/>
    <property type="evidence" value="ECO:0007669"/>
    <property type="project" value="EnsemblFungi"/>
</dbReference>
<dbReference type="EMBL" id="JAEUBD010001504">
    <property type="protein sequence ID" value="KAH3659858.1"/>
    <property type="molecule type" value="Genomic_DNA"/>
</dbReference>
<evidence type="ECO:0000313" key="15">
    <source>
        <dbReference type="EMBL" id="KAH3659858.1"/>
    </source>
</evidence>
<feature type="domain" description="Glycoside hydrolase family 31 N-terminal" evidence="12">
    <location>
        <begin position="88"/>
        <end position="309"/>
    </location>
</feature>
<dbReference type="SUPFAM" id="SSF51445">
    <property type="entry name" value="(Trans)glycosidases"/>
    <property type="match status" value="1"/>
</dbReference>
<dbReference type="AlphaFoldDB" id="A0A1B7SAP7"/>
<evidence type="ECO:0000256" key="9">
    <source>
        <dbReference type="ARBA" id="ARBA00042895"/>
    </source>
</evidence>
<protein>
    <recommendedName>
        <fullName evidence="9">Glucosidase II subunit alpha</fullName>
    </recommendedName>
</protein>
<dbReference type="SUPFAM" id="SSF51011">
    <property type="entry name" value="Glycosyl hydrolase domain"/>
    <property type="match status" value="1"/>
</dbReference>
<dbReference type="Proteomes" id="UP000788993">
    <property type="component" value="Unassembled WGS sequence"/>
</dbReference>
<evidence type="ECO:0000259" key="11">
    <source>
        <dbReference type="Pfam" id="PF01055"/>
    </source>
</evidence>
<dbReference type="GO" id="GO:0070880">
    <property type="term" value="P:fungal-type cell wall beta-glucan biosynthetic process"/>
    <property type="evidence" value="ECO:0007669"/>
    <property type="project" value="EnsemblFungi"/>
</dbReference>
<dbReference type="CDD" id="cd06603">
    <property type="entry name" value="GH31_GANC_GANAB_alpha"/>
    <property type="match status" value="1"/>
</dbReference>
<keyword evidence="16" id="KW-1185">Reference proteome</keyword>
<dbReference type="PANTHER" id="PTHR22762:SF54">
    <property type="entry name" value="BCDNA.GH04962"/>
    <property type="match status" value="1"/>
</dbReference>
<dbReference type="Pfam" id="PF13802">
    <property type="entry name" value="Gal_mutarotas_2"/>
    <property type="match status" value="1"/>
</dbReference>
<feature type="domain" description="Glycoside hydrolase family 31 TIM barrel" evidence="11">
    <location>
        <begin position="353"/>
        <end position="679"/>
    </location>
</feature>
<evidence type="ECO:0000256" key="10">
    <source>
        <dbReference type="RuleBase" id="RU361185"/>
    </source>
</evidence>
<keyword evidence="5 10" id="KW-0378">Hydrolase</keyword>
<evidence type="ECO:0000256" key="4">
    <source>
        <dbReference type="ARBA" id="ARBA00022729"/>
    </source>
</evidence>
<dbReference type="Gene3D" id="2.60.40.1760">
    <property type="entry name" value="glycosyl hydrolase (family 31)"/>
    <property type="match status" value="1"/>
</dbReference>
<dbReference type="Gene3D" id="2.60.40.1180">
    <property type="entry name" value="Golgi alpha-mannosidase II"/>
    <property type="match status" value="2"/>
</dbReference>
<comment type="similarity">
    <text evidence="3 10">Belongs to the glycosyl hydrolase 31 family.</text>
</comment>
<evidence type="ECO:0000256" key="2">
    <source>
        <dbReference type="ARBA" id="ARBA00004833"/>
    </source>
</evidence>
<dbReference type="InterPro" id="IPR000322">
    <property type="entry name" value="Glyco_hydro_31_TIM"/>
</dbReference>
<dbReference type="GO" id="GO:0030246">
    <property type="term" value="F:carbohydrate binding"/>
    <property type="evidence" value="ECO:0007669"/>
    <property type="project" value="InterPro"/>
</dbReference>
<evidence type="ECO:0000256" key="7">
    <source>
        <dbReference type="ARBA" id="ARBA00023180"/>
    </source>
</evidence>
<dbReference type="GO" id="GO:0017177">
    <property type="term" value="C:glucosidase II complex"/>
    <property type="evidence" value="ECO:0007669"/>
    <property type="project" value="EnsemblFungi"/>
</dbReference>
<dbReference type="GO" id="GO:0033919">
    <property type="term" value="F:glucan 1,3-alpha-glucosidase activity"/>
    <property type="evidence" value="ECO:0007669"/>
    <property type="project" value="EnsemblFungi"/>
</dbReference>
<evidence type="ECO:0000256" key="5">
    <source>
        <dbReference type="ARBA" id="ARBA00022801"/>
    </source>
</evidence>
<sequence length="899" mass="102800">MHWTPFLLIWLSLLPVEAVKSFLFKKCSESGFCSRNRHFATEVEKLGAEYDSRYSIDLESLKVDPSAGNLHATLLKMLNDGSFVSLDMNISVLEDDNLRLQIDEAERKPVVDHVASRRYNETAKWALAGQPRLQSFRHFVDSEKITLEFHAYSVEIELHPFKITFLRDEKAQLVLNDRNFLNIEHYRTKEQENADNSIHVSPEESTFDAYTDSFKDSRDDKLPLGPESVALDISFLGAKAVYGIPEHADSFALKDTTDTDPYRLYNVDIFEYETQSKYPMYGSIPFMIGLGEAGSAGVFWLNSADTNIDIKKSAGQIQTHWISESGILDIILFAKKTPTQVLQSYSKLTGRSALPNIFALGYHQCRWNYNDEEDVLDITAKFDESLIPFDAIWLDIEYTDNKKYFTWKKELFPDPERMMDKLAETGRTLIVIIDPHLKVGYDVSDAVVDKKLGIRKNDGSELYHGHSWPGESVWIDGMNPAAQPFWDSLFANGSRLLGSATNVHLWNDMNEPSIFNGPETTAPRDLIHYGDWEHRSVHNVWGLTFHEMTYNALIKRNPEQRPFILTRSFYAGSQRTAAMWTGDNMAKWEYMRESIPMLLTMNAVGFPFAGADIAGFFGNPDKEMQVRWYQTGIWYPFFRAHAHIDSRRREPWVAGEPYTGMMRDAIKLRYRLLPLFYTQFYKHSVSGIPVVSPLAFDSPQNPNVYTIDDQFFVGPLLVKPVTSPDTHSVRLYLPDDKPYYDFVSFERISGEGFHEVEAPLEKVPVFIRGGSIVPSKERYRRSSRLMKNDPYTLYIAAHEGRARGELYIDDGETFAYQRGEKVFARFNLDGGKLTSTVESTYETGVRIERIVILGGPQVTEATVEQDGHKWTAEVVDQGTHVVVRNPKPLVAKNWTISLS</sequence>
<dbReference type="GO" id="GO:0005788">
    <property type="term" value="C:endoplasmic reticulum lumen"/>
    <property type="evidence" value="ECO:0007669"/>
    <property type="project" value="EnsemblFungi"/>
</dbReference>
<organism evidence="15 16">
    <name type="scientific">Ogataea polymorpha</name>
    <dbReference type="NCBI Taxonomy" id="460523"/>
    <lineage>
        <taxon>Eukaryota</taxon>
        <taxon>Fungi</taxon>
        <taxon>Dikarya</taxon>
        <taxon>Ascomycota</taxon>
        <taxon>Saccharomycotina</taxon>
        <taxon>Pichiomycetes</taxon>
        <taxon>Pichiales</taxon>
        <taxon>Pichiaceae</taxon>
        <taxon>Ogataea</taxon>
    </lineage>
</organism>
<comment type="caution">
    <text evidence="15">The sequence shown here is derived from an EMBL/GenBank/DDBJ whole genome shotgun (WGS) entry which is preliminary data.</text>
</comment>
<keyword evidence="4" id="KW-0732">Signal</keyword>
<comment type="subcellular location">
    <subcellularLocation>
        <location evidence="1">Endoplasmic reticulum</location>
    </subcellularLocation>
</comment>
<evidence type="ECO:0000256" key="3">
    <source>
        <dbReference type="ARBA" id="ARBA00007806"/>
    </source>
</evidence>
<comment type="pathway">
    <text evidence="2">Glycan metabolism; N-glycan metabolism.</text>
</comment>
<reference evidence="15" key="1">
    <citation type="journal article" date="2021" name="Open Biol.">
        <title>Shared evolutionary footprints suggest mitochondrial oxidative damage underlies multiple complex I losses in fungi.</title>
        <authorList>
            <person name="Schikora-Tamarit M.A."/>
            <person name="Marcet-Houben M."/>
            <person name="Nosek J."/>
            <person name="Gabaldon T."/>
        </authorList>
    </citation>
    <scope>NUCLEOTIDE SEQUENCE</scope>
    <source>
        <strain evidence="15">NCAIM Y.01608</strain>
    </source>
</reference>
<dbReference type="GO" id="GO:0006491">
    <property type="term" value="P:N-glycan processing"/>
    <property type="evidence" value="ECO:0007669"/>
    <property type="project" value="EnsemblFungi"/>
</dbReference>
<feature type="domain" description="Glycosyl hydrolase family 31 C-terminal" evidence="14">
    <location>
        <begin position="687"/>
        <end position="773"/>
    </location>
</feature>
<dbReference type="InterPro" id="IPR013780">
    <property type="entry name" value="Glyco_hydro_b"/>
</dbReference>
<evidence type="ECO:0000259" key="12">
    <source>
        <dbReference type="Pfam" id="PF13802"/>
    </source>
</evidence>
<keyword evidence="8 10" id="KW-0326">Glycosidase</keyword>
<keyword evidence="6" id="KW-0256">Endoplasmic reticulum</keyword>
<dbReference type="InterPro" id="IPR048395">
    <property type="entry name" value="Glyco_hydro_31_C"/>
</dbReference>
<dbReference type="InterPro" id="IPR033403">
    <property type="entry name" value="DUF5110"/>
</dbReference>
<evidence type="ECO:0000259" key="13">
    <source>
        <dbReference type="Pfam" id="PF17137"/>
    </source>
</evidence>
<evidence type="ECO:0000313" key="16">
    <source>
        <dbReference type="Proteomes" id="UP000788993"/>
    </source>
</evidence>
<dbReference type="Gene3D" id="3.20.20.80">
    <property type="entry name" value="Glycosidases"/>
    <property type="match status" value="2"/>
</dbReference>
<dbReference type="Pfam" id="PF21365">
    <property type="entry name" value="Glyco_hydro_31_3rd"/>
    <property type="match status" value="1"/>
</dbReference>
<evidence type="ECO:0000256" key="1">
    <source>
        <dbReference type="ARBA" id="ARBA00004240"/>
    </source>
</evidence>
<dbReference type="SUPFAM" id="SSF74650">
    <property type="entry name" value="Galactose mutarotase-like"/>
    <property type="match status" value="1"/>
</dbReference>
<accession>A0A1B7SAP7</accession>
<feature type="domain" description="DUF5110" evidence="13">
    <location>
        <begin position="792"/>
        <end position="839"/>
    </location>
</feature>
<dbReference type="InterPro" id="IPR011013">
    <property type="entry name" value="Gal_mutarotase_sf_dom"/>
</dbReference>
<evidence type="ECO:0000256" key="6">
    <source>
        <dbReference type="ARBA" id="ARBA00022824"/>
    </source>
</evidence>
<evidence type="ECO:0000259" key="14">
    <source>
        <dbReference type="Pfam" id="PF21365"/>
    </source>
</evidence>
<keyword evidence="7" id="KW-0325">Glycoprotein</keyword>